<evidence type="ECO:0000256" key="4">
    <source>
        <dbReference type="ARBA" id="ARBA00008086"/>
    </source>
</evidence>
<dbReference type="RefSeq" id="WP_346246063.1">
    <property type="nucleotide sequence ID" value="NZ_JBDIZK010000004.1"/>
</dbReference>
<dbReference type="Gene3D" id="2.60.120.10">
    <property type="entry name" value="Jelly Rolls"/>
    <property type="match status" value="1"/>
</dbReference>
<dbReference type="InterPro" id="IPR021120">
    <property type="entry name" value="KduI/IolB_isomerase"/>
</dbReference>
<comment type="catalytic activity">
    <reaction evidence="1">
        <text>5-dehydro-4-deoxy-D-glucuronate = 3-deoxy-D-glycero-2,5-hexodiulosonate</text>
        <dbReference type="Rhea" id="RHEA:23896"/>
        <dbReference type="ChEBI" id="CHEBI:17117"/>
        <dbReference type="ChEBI" id="CHEBI:29071"/>
        <dbReference type="EC" id="5.3.1.17"/>
    </reaction>
</comment>
<dbReference type="InterPro" id="IPR007045">
    <property type="entry name" value="KduI"/>
</dbReference>
<dbReference type="InterPro" id="IPR011051">
    <property type="entry name" value="RmlC_Cupin_sf"/>
</dbReference>
<comment type="caution">
    <text evidence="9">The sequence shown here is derived from an EMBL/GenBank/DDBJ whole genome shotgun (WGS) entry which is preliminary data.</text>
</comment>
<organism evidence="9 10">
    <name type="scientific">Sphingomonas rustica</name>
    <dbReference type="NCBI Taxonomy" id="3103142"/>
    <lineage>
        <taxon>Bacteria</taxon>
        <taxon>Pseudomonadati</taxon>
        <taxon>Pseudomonadota</taxon>
        <taxon>Alphaproteobacteria</taxon>
        <taxon>Sphingomonadales</taxon>
        <taxon>Sphingomonadaceae</taxon>
        <taxon>Sphingomonas</taxon>
    </lineage>
</organism>
<comment type="similarity">
    <text evidence="4">Belongs to the KduI family.</text>
</comment>
<keyword evidence="8 9" id="KW-0413">Isomerase</keyword>
<evidence type="ECO:0000256" key="2">
    <source>
        <dbReference type="ARBA" id="ARBA00001947"/>
    </source>
</evidence>
<evidence type="ECO:0000256" key="3">
    <source>
        <dbReference type="ARBA" id="ARBA00005148"/>
    </source>
</evidence>
<keyword evidence="7" id="KW-0862">Zinc</keyword>
<reference evidence="9 10" key="1">
    <citation type="submission" date="2024-05" db="EMBL/GenBank/DDBJ databases">
        <title>Sphingomonas sp. HF-S3 16S ribosomal RNA gene Genome sequencing and assembly.</title>
        <authorList>
            <person name="Lee H."/>
        </authorList>
    </citation>
    <scope>NUCLEOTIDE SEQUENCE [LARGE SCALE GENOMIC DNA]</scope>
    <source>
        <strain evidence="9 10">HF-S3</strain>
    </source>
</reference>
<dbReference type="EC" id="5.3.1.17" evidence="5"/>
<dbReference type="NCBIfam" id="NF002091">
    <property type="entry name" value="PRK00924.1"/>
    <property type="match status" value="1"/>
</dbReference>
<evidence type="ECO:0000313" key="9">
    <source>
        <dbReference type="EMBL" id="MEN3747059.1"/>
    </source>
</evidence>
<dbReference type="InterPro" id="IPR027449">
    <property type="entry name" value="KduI_N"/>
</dbReference>
<evidence type="ECO:0000256" key="8">
    <source>
        <dbReference type="ARBA" id="ARBA00023235"/>
    </source>
</evidence>
<dbReference type="Proteomes" id="UP001427805">
    <property type="component" value="Unassembled WGS sequence"/>
</dbReference>
<name>A0ABV0B630_9SPHN</name>
<proteinExistence type="inferred from homology"/>
<dbReference type="CDD" id="cd20294">
    <property type="entry name" value="cupin_KduI_N"/>
    <property type="match status" value="1"/>
</dbReference>
<dbReference type="Pfam" id="PF04962">
    <property type="entry name" value="KduI"/>
    <property type="match status" value="1"/>
</dbReference>
<dbReference type="InterPro" id="IPR014710">
    <property type="entry name" value="RmlC-like_jellyroll"/>
</dbReference>
<dbReference type="PANTHER" id="PTHR38461">
    <property type="entry name" value="4-DEOXY-L-THREO-5-HEXOSULOSE-URONATE KETOL-ISOMERASE"/>
    <property type="match status" value="1"/>
</dbReference>
<comment type="cofactor">
    <cofactor evidence="2">
        <name>Zn(2+)</name>
        <dbReference type="ChEBI" id="CHEBI:29105"/>
    </cofactor>
</comment>
<dbReference type="Gene3D" id="2.60.120.520">
    <property type="entry name" value="pectin degrading enzyme 5-keto 4- deoxyuronate isomerase, domain 1"/>
    <property type="match status" value="1"/>
</dbReference>
<evidence type="ECO:0000256" key="6">
    <source>
        <dbReference type="ARBA" id="ARBA00022723"/>
    </source>
</evidence>
<dbReference type="EMBL" id="JBDIZK010000004">
    <property type="protein sequence ID" value="MEN3747059.1"/>
    <property type="molecule type" value="Genomic_DNA"/>
</dbReference>
<dbReference type="GO" id="GO:0008697">
    <property type="term" value="F:4-deoxy-L-threo-5-hexosulose-uronate ketol-isomerase activity"/>
    <property type="evidence" value="ECO:0007669"/>
    <property type="project" value="UniProtKB-EC"/>
</dbReference>
<evidence type="ECO:0000256" key="7">
    <source>
        <dbReference type="ARBA" id="ARBA00022833"/>
    </source>
</evidence>
<evidence type="ECO:0000256" key="1">
    <source>
        <dbReference type="ARBA" id="ARBA00000552"/>
    </source>
</evidence>
<protein>
    <recommendedName>
        <fullName evidence="5">5-dehydro-4-deoxy-D-glucuronate isomerase</fullName>
        <ecNumber evidence="5">5.3.1.17</ecNumber>
    </recommendedName>
</protein>
<evidence type="ECO:0000313" key="10">
    <source>
        <dbReference type="Proteomes" id="UP001427805"/>
    </source>
</evidence>
<evidence type="ECO:0000256" key="5">
    <source>
        <dbReference type="ARBA" id="ARBA00012547"/>
    </source>
</evidence>
<keyword evidence="6" id="KW-0479">Metal-binding</keyword>
<comment type="pathway">
    <text evidence="3">Glycan metabolism; pectin degradation; 2-dehydro-3-deoxy-D-gluconate from pectin: step 4/5.</text>
</comment>
<gene>
    <name evidence="9" type="primary">kduI</name>
    <name evidence="9" type="ORF">TPR58_07765</name>
</gene>
<accession>A0ABV0B630</accession>
<keyword evidence="10" id="KW-1185">Reference proteome</keyword>
<dbReference type="SUPFAM" id="SSF51182">
    <property type="entry name" value="RmlC-like cupins"/>
    <property type="match status" value="1"/>
</dbReference>
<dbReference type="PANTHER" id="PTHR38461:SF1">
    <property type="entry name" value="4-DEOXY-L-THREO-5-HEXOSULOSE-URONATE KETOL-ISOMERASE"/>
    <property type="match status" value="1"/>
</dbReference>
<dbReference type="CDD" id="cd20491">
    <property type="entry name" value="cupin_KduI_C"/>
    <property type="match status" value="1"/>
</dbReference>
<sequence length="280" mass="30602">MFARTYYGTHPDMMAGASNADLRDRYLIHDLFREGACVLAYTHADRLIIGGVRVGAGPVSLPRQQEPPSAAGRSLLERREMGIFNVGAVEGVVTVDGTAFALAPKHCLYVGMGADEVVFSGSGARFYLASSPAHRAFPTRRIGLDDAAILVRGTAEEANARRIHQMILPGTCDSAQLAMGLTILEPGSVWNTMPPHVHERRSEIYFYFDLPDVAQDRVVHFMGQGEATRSVVLQDGEAVISPPWSIHMGVGTRAYAFIWTMAGENLDYSDMDVLDLCQLM</sequence>